<accession>A0A225VAR2</accession>
<evidence type="ECO:0000313" key="2">
    <source>
        <dbReference type="Proteomes" id="UP000198211"/>
    </source>
</evidence>
<dbReference type="AlphaFoldDB" id="A0A225VAR2"/>
<name>A0A225VAR2_9STRA</name>
<dbReference type="EMBL" id="NBNE01006486">
    <property type="protein sequence ID" value="OWZ01978.1"/>
    <property type="molecule type" value="Genomic_DNA"/>
</dbReference>
<dbReference type="OrthoDB" id="127844at2759"/>
<comment type="caution">
    <text evidence="1">The sequence shown here is derived from an EMBL/GenBank/DDBJ whole genome shotgun (WGS) entry which is preliminary data.</text>
</comment>
<dbReference type="Proteomes" id="UP000198211">
    <property type="component" value="Unassembled WGS sequence"/>
</dbReference>
<gene>
    <name evidence="1" type="ORF">PHMEG_00026544</name>
</gene>
<keyword evidence="2" id="KW-1185">Reference proteome</keyword>
<reference evidence="2" key="1">
    <citation type="submission" date="2017-03" db="EMBL/GenBank/DDBJ databases">
        <title>Phytopthora megakarya and P. palmivora, two closely related causual agents of cacao black pod achieved similar genome size and gene model numbers by different mechanisms.</title>
        <authorList>
            <person name="Ali S."/>
            <person name="Shao J."/>
            <person name="Larry D.J."/>
            <person name="Kronmiller B."/>
            <person name="Shen D."/>
            <person name="Strem M.D."/>
            <person name="Melnick R.L."/>
            <person name="Guiltinan M.J."/>
            <person name="Tyler B.M."/>
            <person name="Meinhardt L.W."/>
            <person name="Bailey B.A."/>
        </authorList>
    </citation>
    <scope>NUCLEOTIDE SEQUENCE [LARGE SCALE GENOMIC DNA]</scope>
    <source>
        <strain evidence="2">zdho120</strain>
    </source>
</reference>
<sequence length="847" mass="94489">MTRVISCRFMRISCSEEDHPLFRRFYARYNLPPLDIDTTICIRSNRQRGVKLLRCFPHCCPEHIQRCYCGTSVHVLVTFATEVVATDKLVVCARFEPSREVPLWPMNLPDTPESHNDGETKLQPGQVVSLPIYLLPSGNRKARQTVWIRADREGESKQTTKLLIWCVLKNAVLYVLNNHRFPKWLYSYDSSVTRTQREMTHHLVVYVFQLTGSRSSREEVEAAVLARHESPGFSLISYRRSGIHGCDACCDLPAIEISSDSTFAAVEVDSTLVISSTSDAMEVDCVGRSLWQSAATKLSTSSDPFRRTAYHQQTGGDARVHKISPVLRLSTYPWSGSTDKYDSGVPAAVETPSSWQRGLHARNCGFREKGQHLLMLWHFLQSISIEELGFGANTVDVHVRPHWLRAAAILRAASPTWSVDLERVVASFLSGIFNSVLQTYEPNSTEKTKPVTRETAVIQITGHLFLRALLVYKVQNLLRSMMISGSSASFETQLQDRFVSLISNVYDQFEDILQEVAVGIGDTFFGNQNISLSKLVDEVLSIVYTQPRFGAVRQQVSALLLGQQTLSDALDSCLQSFVAVIREGIIAPSGPPSKLILSSEVQPGGGMLWNQRWLLDPGSLQMVDVALGKMHGTITDLPLLDVAQFIYEFGCIDVAIENKSPYLSIRSAFSVLEGSSTTFTTLALDGKLRVFHVIRSGVSSFIATTGGWVDGDYTAMLSSDGHSMAMQFFGFAEGKLSAGRPPAQNCSNGEIQKRRIDLSIKLEEESNNKGEMKPDERKDLFAFAYGTVYGSSYQQLPVTEGSQIKTSVPTEFSSLDRAAIWREAKWTALWKFQAMYIALPRLDTEEN</sequence>
<protein>
    <submittedName>
        <fullName evidence="1">Uncharacterized protein</fullName>
    </submittedName>
</protein>
<proteinExistence type="predicted"/>
<evidence type="ECO:0000313" key="1">
    <source>
        <dbReference type="EMBL" id="OWZ01978.1"/>
    </source>
</evidence>
<organism evidence="1 2">
    <name type="scientific">Phytophthora megakarya</name>
    <dbReference type="NCBI Taxonomy" id="4795"/>
    <lineage>
        <taxon>Eukaryota</taxon>
        <taxon>Sar</taxon>
        <taxon>Stramenopiles</taxon>
        <taxon>Oomycota</taxon>
        <taxon>Peronosporomycetes</taxon>
        <taxon>Peronosporales</taxon>
        <taxon>Peronosporaceae</taxon>
        <taxon>Phytophthora</taxon>
    </lineage>
</organism>